<dbReference type="Pfam" id="PF00067">
    <property type="entry name" value="p450"/>
    <property type="match status" value="1"/>
</dbReference>
<evidence type="ECO:0000313" key="3">
    <source>
        <dbReference type="EMBL" id="SJM91799.1"/>
    </source>
</evidence>
<dbReference type="SUPFAM" id="SSF48264">
    <property type="entry name" value="Cytochrome P450"/>
    <property type="match status" value="1"/>
</dbReference>
<dbReference type="InterPro" id="IPR036396">
    <property type="entry name" value="Cyt_P450_sf"/>
</dbReference>
<keyword evidence="4" id="KW-1185">Reference proteome</keyword>
<evidence type="ECO:0000256" key="2">
    <source>
        <dbReference type="ARBA" id="ARBA00010617"/>
    </source>
</evidence>
<dbReference type="Proteomes" id="UP000195667">
    <property type="component" value="Unassembled WGS sequence"/>
</dbReference>
<evidence type="ECO:0008006" key="5">
    <source>
        <dbReference type="Google" id="ProtNLM"/>
    </source>
</evidence>
<comment type="cofactor">
    <cofactor evidence="1">
        <name>heme</name>
        <dbReference type="ChEBI" id="CHEBI:30413"/>
    </cofactor>
</comment>
<dbReference type="GO" id="GO:0016705">
    <property type="term" value="F:oxidoreductase activity, acting on paired donors, with incorporation or reduction of molecular oxygen"/>
    <property type="evidence" value="ECO:0007669"/>
    <property type="project" value="InterPro"/>
</dbReference>
<evidence type="ECO:0000313" key="4">
    <source>
        <dbReference type="Proteomes" id="UP000195667"/>
    </source>
</evidence>
<comment type="similarity">
    <text evidence="2">Belongs to the cytochrome P450 family.</text>
</comment>
<dbReference type="GO" id="GO:0004497">
    <property type="term" value="F:monooxygenase activity"/>
    <property type="evidence" value="ECO:0007669"/>
    <property type="project" value="InterPro"/>
</dbReference>
<dbReference type="AlphaFoldDB" id="A0A1R4H6I9"/>
<accession>A0A1R4H6I9</accession>
<dbReference type="EMBL" id="FUKI01000095">
    <property type="protein sequence ID" value="SJM91799.1"/>
    <property type="molecule type" value="Genomic_DNA"/>
</dbReference>
<sequence length="620" mass="68662">MGIISWLKQNASCPFAKQADISLMHAMDIPIFPVDTRNGWASLGFLASIKQAEDAHPLLAPPIMPTIGDAKYINHPSAYLQDKQAYDSALETFTNAAKARGAAVAGVIGTWLSSKPLVMLQELLDQPKTTMPIFSPVIGPVIVMRHEHVIKCLERTDLFTVDRYAGEMARATDDKAKCPQAFSHFMLGTDKDELYRLDGVLLRHVVTPNDKALLTTLASKAANDWLHATRSSDSNTVDIVATIARDVPLRIVSEYLGVHGCSKGEPSVLPGLRGGDVMPLSDSLQKVFTFQKITQGIVPTWDHLHDWIQDAFRNIFNNGNPASPDFQQFRDRGIIATEYLSNYVHELIQFYKPKLNAGESIPDTMLTRLLRLQAAVQANQADALSKEFADLLGQPLPAGELEKRLSDSMIRSNVFGTAVGAVANPQEAMTWVTDALLRLKEGKYSARQDSSFERAVSLAHIPDEHPKSANASEQLKKYALEALRLQPQGEVVLRVCVKDNTELGGVLIRKGTVVFVAHAAAMRDNSVIKQPLAFNVKRDEQLTAYLSPGDRNHEEPQSQTYLQHGYGRHKCLGRYASEITLQESLRAILRLDGINRQSDVVMDAQNNYPISFKVCFTCKH</sequence>
<dbReference type="OrthoDB" id="7052847at2"/>
<gene>
    <name evidence="3" type="ORF">CRENPOLYSF1_210007</name>
</gene>
<proteinExistence type="inferred from homology"/>
<dbReference type="Gene3D" id="1.10.630.10">
    <property type="entry name" value="Cytochrome P450"/>
    <property type="match status" value="1"/>
</dbReference>
<dbReference type="InterPro" id="IPR001128">
    <property type="entry name" value="Cyt_P450"/>
</dbReference>
<protein>
    <recommendedName>
        <fullName evidence="5">Cytochrome P450</fullName>
    </recommendedName>
</protein>
<dbReference type="GO" id="GO:0005506">
    <property type="term" value="F:iron ion binding"/>
    <property type="evidence" value="ECO:0007669"/>
    <property type="project" value="InterPro"/>
</dbReference>
<reference evidence="4" key="1">
    <citation type="submission" date="2017-02" db="EMBL/GenBank/DDBJ databases">
        <authorList>
            <person name="Daims H."/>
        </authorList>
    </citation>
    <scope>NUCLEOTIDE SEQUENCE [LARGE SCALE GENOMIC DNA]</scope>
</reference>
<dbReference type="RefSeq" id="WP_087143116.1">
    <property type="nucleotide sequence ID" value="NZ_FUKI01000095.1"/>
</dbReference>
<evidence type="ECO:0000256" key="1">
    <source>
        <dbReference type="ARBA" id="ARBA00001971"/>
    </source>
</evidence>
<name>A0A1R4H6I9_9GAMM</name>
<dbReference type="GO" id="GO:0020037">
    <property type="term" value="F:heme binding"/>
    <property type="evidence" value="ECO:0007669"/>
    <property type="project" value="InterPro"/>
</dbReference>
<organism evidence="3 4">
    <name type="scientific">Crenothrix polyspora</name>
    <dbReference type="NCBI Taxonomy" id="360316"/>
    <lineage>
        <taxon>Bacteria</taxon>
        <taxon>Pseudomonadati</taxon>
        <taxon>Pseudomonadota</taxon>
        <taxon>Gammaproteobacteria</taxon>
        <taxon>Methylococcales</taxon>
        <taxon>Crenotrichaceae</taxon>
        <taxon>Crenothrix</taxon>
    </lineage>
</organism>
<dbReference type="PANTHER" id="PTHR46696">
    <property type="entry name" value="P450, PUTATIVE (EUROFUNG)-RELATED"/>
    <property type="match status" value="1"/>
</dbReference>
<dbReference type="PANTHER" id="PTHR46696:SF1">
    <property type="entry name" value="CYTOCHROME P450 YJIB-RELATED"/>
    <property type="match status" value="1"/>
</dbReference>